<name>A0A2R7Y7J2_9CREN</name>
<evidence type="ECO:0000256" key="1">
    <source>
        <dbReference type="SAM" id="Phobius"/>
    </source>
</evidence>
<keyword evidence="1" id="KW-1133">Transmembrane helix</keyword>
<feature type="transmembrane region" description="Helical" evidence="1">
    <location>
        <begin position="84"/>
        <end position="109"/>
    </location>
</feature>
<gene>
    <name evidence="2" type="ORF">B7O98_03525</name>
</gene>
<protein>
    <submittedName>
        <fullName evidence="2">Uncharacterized protein</fullName>
    </submittedName>
</protein>
<feature type="transmembrane region" description="Helical" evidence="1">
    <location>
        <begin position="45"/>
        <end position="72"/>
    </location>
</feature>
<accession>A0A2R7Y7J2</accession>
<reference evidence="2" key="2">
    <citation type="journal article" date="2018" name="Syst. Appl. Microbiol.">
        <title>A new symbiotic nanoarchaeote (Candidatus Nanoclepta minutus) and its host (Zestosphaera tikiterensis gen. nov., sp. nov.) from a New Zealand hot spring.</title>
        <authorList>
            <person name="St John E."/>
            <person name="Liu Y."/>
            <person name="Podar M."/>
            <person name="Stott M.B."/>
            <person name="Meneghin J."/>
            <person name="Chen Z."/>
            <person name="Lagutin K."/>
            <person name="Mitchell K."/>
            <person name="Reysenbach A.L."/>
        </authorList>
    </citation>
    <scope>NUCLEOTIDE SEQUENCE [LARGE SCALE GENOMIC DNA]</scope>
    <source>
        <strain evidence="2">NZ3</strain>
    </source>
</reference>
<proteinExistence type="predicted"/>
<reference evidence="2" key="1">
    <citation type="submission" date="2017-04" db="EMBL/GenBank/DDBJ databases">
        <authorList>
            <person name="Afonso C.L."/>
            <person name="Miller P.J."/>
            <person name="Scott M.A."/>
            <person name="Spackman E."/>
            <person name="Goraichik I."/>
            <person name="Dimitrov K.M."/>
            <person name="Suarez D.L."/>
            <person name="Swayne D.E."/>
        </authorList>
    </citation>
    <scope>NUCLEOTIDE SEQUENCE</scope>
    <source>
        <strain evidence="2">NZ3</strain>
    </source>
</reference>
<keyword evidence="1" id="KW-0472">Membrane</keyword>
<sequence>MITKDLHALLRDVLKYQLDMLNLPPKTYEEAYNISLSRVDELLPVISWIAPIAYVIQYVLLGALFGLLQNFIRLKADVKPSTAALLTGVVFTLLIYVLPLVLVSFLYSGLIDIVSKYFNPVLIYVSSVAPGVVFTLALLVVSSVKGPWAKIVESKPKTY</sequence>
<dbReference type="Proteomes" id="UP000244093">
    <property type="component" value="Unassembled WGS sequence"/>
</dbReference>
<evidence type="ECO:0000313" key="3">
    <source>
        <dbReference type="Proteomes" id="UP000244093"/>
    </source>
</evidence>
<organism evidence="2 3">
    <name type="scientific">Zestosphaera tikiterensis</name>
    <dbReference type="NCBI Taxonomy" id="1973259"/>
    <lineage>
        <taxon>Archaea</taxon>
        <taxon>Thermoproteota</taxon>
        <taxon>Thermoprotei</taxon>
        <taxon>Desulfurococcales</taxon>
        <taxon>Desulfurococcaceae</taxon>
        <taxon>Zestosphaera</taxon>
    </lineage>
</organism>
<evidence type="ECO:0000313" key="2">
    <source>
        <dbReference type="EMBL" id="PUA33500.1"/>
    </source>
</evidence>
<dbReference type="EMBL" id="NBVN01000002">
    <property type="protein sequence ID" value="PUA33500.1"/>
    <property type="molecule type" value="Genomic_DNA"/>
</dbReference>
<feature type="transmembrane region" description="Helical" evidence="1">
    <location>
        <begin position="121"/>
        <end position="141"/>
    </location>
</feature>
<comment type="caution">
    <text evidence="2">The sequence shown here is derived from an EMBL/GenBank/DDBJ whole genome shotgun (WGS) entry which is preliminary data.</text>
</comment>
<dbReference type="AlphaFoldDB" id="A0A2R7Y7J2"/>
<keyword evidence="1" id="KW-0812">Transmembrane</keyword>